<feature type="domain" description="Phage head morphogenesis" evidence="1">
    <location>
        <begin position="157"/>
        <end position="275"/>
    </location>
</feature>
<evidence type="ECO:0000313" key="3">
    <source>
        <dbReference type="Proteomes" id="UP000207683"/>
    </source>
</evidence>
<sequence length="312" mass="34738">MAKKRKYLTPQEQIDAAEYLLQWTAEHKLGHYYQSVIGQAIEVLQKMVALNATPLENAGVFYAAQRQSALLAHIAQIVDIYAKTGVEASSMVRDYATQAGADAYVSTLFALQVTRAEFAEFSFMDSHAWQAIADGFVAGSNISERMAKRTGRTAAELTELLVQGLAAGKDSAQMAEMVREQGSQLFRYTRSVTHNEMGRLYSAGNKVGLRQAAELGIEGRKTWYSNRDKRVRHDHAILDGHTIAYDAEFEISGHTAQMPHEFGVASEDINCRCRVHITRKGHDIIRTSNGKDFDTLAEFKAWAWEQSGQATL</sequence>
<dbReference type="Proteomes" id="UP000207683">
    <property type="component" value="Segment"/>
</dbReference>
<dbReference type="RefSeq" id="YP_009140391.1">
    <property type="nucleotide sequence ID" value="NC_027120.1"/>
</dbReference>
<evidence type="ECO:0000259" key="1">
    <source>
        <dbReference type="Pfam" id="PF04233"/>
    </source>
</evidence>
<dbReference type="KEGG" id="vg:24366505"/>
<reference evidence="2 3" key="1">
    <citation type="journal article" date="2010" name="Appl. Environ. Microbiol.">
        <title>Genome organization and characterization of the virulent lactococcal phage 1358 and its similarities to Listeria phages.</title>
        <authorList>
            <person name="Dupuis M.E."/>
            <person name="Moineau S."/>
        </authorList>
    </citation>
    <scope>NUCLEOTIDE SEQUENCE [LARGE SCALE GENOMIC DNA]</scope>
</reference>
<proteinExistence type="predicted"/>
<dbReference type="OrthoDB" id="4484at10239"/>
<keyword evidence="3" id="KW-1185">Reference proteome</keyword>
<dbReference type="Pfam" id="PF04233">
    <property type="entry name" value="Phage_Mu_F"/>
    <property type="match status" value="1"/>
</dbReference>
<organism evidence="2 3">
    <name type="scientific">Lactococcus phage 1358</name>
    <dbReference type="NCBI Taxonomy" id="741942"/>
    <lineage>
        <taxon>Viruses</taxon>
        <taxon>Duplodnaviria</taxon>
        <taxon>Heunggongvirae</taxon>
        <taxon>Uroviricota</taxon>
        <taxon>Caudoviricetes</taxon>
        <taxon>Whiteheadvirus</taxon>
        <taxon>Whiteheadvirus wv1358</taxon>
    </lineage>
</organism>
<accession>D3W0D5</accession>
<name>D3W0D5_9CAUD</name>
<dbReference type="GeneID" id="24366505"/>
<protein>
    <submittedName>
        <fullName evidence="2">Putative minor head protein</fullName>
    </submittedName>
</protein>
<dbReference type="InterPro" id="IPR006528">
    <property type="entry name" value="Phage_head_morphogenesis_dom"/>
</dbReference>
<evidence type="ECO:0000313" key="2">
    <source>
        <dbReference type="EMBL" id="ADD25701.1"/>
    </source>
</evidence>
<dbReference type="EMBL" id="GQ403788">
    <property type="protein sequence ID" value="ADD25701.1"/>
    <property type="molecule type" value="Genomic_DNA"/>
</dbReference>